<evidence type="ECO:0000256" key="5">
    <source>
        <dbReference type="ARBA" id="ARBA00023136"/>
    </source>
</evidence>
<evidence type="ECO:0000256" key="4">
    <source>
        <dbReference type="ARBA" id="ARBA00022989"/>
    </source>
</evidence>
<evidence type="ECO:0000313" key="7">
    <source>
        <dbReference type="EMBL" id="JAP84305.1"/>
    </source>
</evidence>
<accession>A0A131Z0P8</accession>
<keyword evidence="3 6" id="KW-0812">Transmembrane</keyword>
<organism evidence="7">
    <name type="scientific">Rhipicephalus appendiculatus</name>
    <name type="common">Brown ear tick</name>
    <dbReference type="NCBI Taxonomy" id="34631"/>
    <lineage>
        <taxon>Eukaryota</taxon>
        <taxon>Metazoa</taxon>
        <taxon>Ecdysozoa</taxon>
        <taxon>Arthropoda</taxon>
        <taxon>Chelicerata</taxon>
        <taxon>Arachnida</taxon>
        <taxon>Acari</taxon>
        <taxon>Parasitiformes</taxon>
        <taxon>Ixodida</taxon>
        <taxon>Ixodoidea</taxon>
        <taxon>Ixodidae</taxon>
        <taxon>Rhipicephalinae</taxon>
        <taxon>Rhipicephalus</taxon>
        <taxon>Rhipicephalus</taxon>
    </lineage>
</organism>
<comment type="subcellular location">
    <subcellularLocation>
        <location evidence="1">Membrane</location>
        <topology evidence="1">Multi-pass membrane protein</topology>
    </subcellularLocation>
</comment>
<proteinExistence type="inferred from homology"/>
<dbReference type="EMBL" id="GEDV01004252">
    <property type="protein sequence ID" value="JAP84305.1"/>
    <property type="molecule type" value="Transcribed_RNA"/>
</dbReference>
<feature type="transmembrane region" description="Helical" evidence="6">
    <location>
        <begin position="95"/>
        <end position="115"/>
    </location>
</feature>
<evidence type="ECO:0000256" key="1">
    <source>
        <dbReference type="ARBA" id="ARBA00004141"/>
    </source>
</evidence>
<keyword evidence="4 6" id="KW-1133">Transmembrane helix</keyword>
<dbReference type="InterPro" id="IPR006696">
    <property type="entry name" value="DUF423"/>
</dbReference>
<dbReference type="AlphaFoldDB" id="A0A131Z0P8"/>
<evidence type="ECO:0000256" key="3">
    <source>
        <dbReference type="ARBA" id="ARBA00022692"/>
    </source>
</evidence>
<evidence type="ECO:0000256" key="2">
    <source>
        <dbReference type="ARBA" id="ARBA00006208"/>
    </source>
</evidence>
<protein>
    <submittedName>
        <fullName evidence="7">Conserved plasma membrane protein</fullName>
    </submittedName>
</protein>
<comment type="similarity">
    <text evidence="2">Belongs to the TMEM256 family.</text>
</comment>
<dbReference type="PANTHER" id="PTHR43461">
    <property type="entry name" value="TRANSMEMBRANE PROTEIN 256"/>
    <property type="match status" value="1"/>
</dbReference>
<dbReference type="GO" id="GO:0016020">
    <property type="term" value="C:membrane"/>
    <property type="evidence" value="ECO:0007669"/>
    <property type="project" value="UniProtKB-SubCell"/>
</dbReference>
<reference evidence="7" key="1">
    <citation type="journal article" date="2016" name="Ticks Tick Borne Dis.">
        <title>De novo assembly and annotation of the salivary gland transcriptome of Rhipicephalus appendiculatus male and female ticks during blood feeding.</title>
        <authorList>
            <person name="de Castro M.H."/>
            <person name="de Klerk D."/>
            <person name="Pienaar R."/>
            <person name="Latif A.A."/>
            <person name="Rees D.J."/>
            <person name="Mans B.J."/>
        </authorList>
    </citation>
    <scope>NUCLEOTIDE SEQUENCE</scope>
    <source>
        <tissue evidence="7">Salivary glands</tissue>
    </source>
</reference>
<sequence length="116" mass="12776">MAWTNAFLNMEVLLNQKAFNGSKCLCERALFKRDDVPEELKEAFDRANHYHFLHTLALLGVPLTRRPALVGSLLLVGMGLFCGSCYAYALTGNPSVKYGAPFGGTVLILAWLSILL</sequence>
<evidence type="ECO:0000256" key="6">
    <source>
        <dbReference type="SAM" id="Phobius"/>
    </source>
</evidence>
<name>A0A131Z0P8_RHIAP</name>
<dbReference type="PANTHER" id="PTHR43461:SF1">
    <property type="entry name" value="TRANSMEMBRANE PROTEIN 256"/>
    <property type="match status" value="1"/>
</dbReference>
<keyword evidence="5 6" id="KW-0472">Membrane</keyword>
<feature type="transmembrane region" description="Helical" evidence="6">
    <location>
        <begin position="68"/>
        <end position="89"/>
    </location>
</feature>
<dbReference type="Pfam" id="PF04241">
    <property type="entry name" value="DUF423"/>
    <property type="match status" value="1"/>
</dbReference>